<dbReference type="SMART" id="SM00679">
    <property type="entry name" value="CTNS"/>
    <property type="match status" value="1"/>
</dbReference>
<keyword evidence="2" id="KW-0813">Transport</keyword>
<evidence type="ECO:0000256" key="2">
    <source>
        <dbReference type="ARBA" id="ARBA00022448"/>
    </source>
</evidence>
<dbReference type="OrthoDB" id="271506at2759"/>
<dbReference type="EMBL" id="GL883115">
    <property type="protein sequence ID" value="EGG05019.1"/>
    <property type="molecule type" value="Genomic_DNA"/>
</dbReference>
<comment type="similarity">
    <text evidence="7">Belongs to the MPDU1 (TC 2.A.43.3) family.</text>
</comment>
<dbReference type="HOGENOM" id="CLU_1669768_0_0_1"/>
<dbReference type="InterPro" id="IPR016817">
    <property type="entry name" value="MannP-dilichol_defect-1"/>
</dbReference>
<dbReference type="GO" id="GO:0016020">
    <property type="term" value="C:membrane"/>
    <property type="evidence" value="ECO:0007669"/>
    <property type="project" value="UniProtKB-SubCell"/>
</dbReference>
<reference evidence="11" key="1">
    <citation type="journal article" date="2011" name="Proc. Natl. Acad. Sci. U.S.A.">
        <title>Obligate biotrophy features unraveled by the genomic analysis of rust fungi.</title>
        <authorList>
            <person name="Duplessis S."/>
            <person name="Cuomo C.A."/>
            <person name="Lin Y.-C."/>
            <person name="Aerts A."/>
            <person name="Tisserant E."/>
            <person name="Veneault-Fourrey C."/>
            <person name="Joly D.L."/>
            <person name="Hacquard S."/>
            <person name="Amselem J."/>
            <person name="Cantarel B.L."/>
            <person name="Chiu R."/>
            <person name="Coutinho P.M."/>
            <person name="Feau N."/>
            <person name="Field M."/>
            <person name="Frey P."/>
            <person name="Gelhaye E."/>
            <person name="Goldberg J."/>
            <person name="Grabherr M.G."/>
            <person name="Kodira C.D."/>
            <person name="Kohler A."/>
            <person name="Kuees U."/>
            <person name="Lindquist E.A."/>
            <person name="Lucas S.M."/>
            <person name="Mago R."/>
            <person name="Mauceli E."/>
            <person name="Morin E."/>
            <person name="Murat C."/>
            <person name="Pangilinan J.L."/>
            <person name="Park R."/>
            <person name="Pearson M."/>
            <person name="Quesneville H."/>
            <person name="Rouhier N."/>
            <person name="Sakthikumar S."/>
            <person name="Salamov A.A."/>
            <person name="Schmutz J."/>
            <person name="Selles B."/>
            <person name="Shapiro H."/>
            <person name="Tanguay P."/>
            <person name="Tuskan G.A."/>
            <person name="Henrissat B."/>
            <person name="Van de Peer Y."/>
            <person name="Rouze P."/>
            <person name="Ellis J.G."/>
            <person name="Dodds P.N."/>
            <person name="Schein J.E."/>
            <person name="Zhong S."/>
            <person name="Hamelin R.C."/>
            <person name="Grigoriev I.V."/>
            <person name="Szabo L.J."/>
            <person name="Martin F."/>
        </authorList>
    </citation>
    <scope>NUCLEOTIDE SEQUENCE [LARGE SCALE GENOMIC DNA]</scope>
    <source>
        <strain evidence="11">98AG31 / pathotype 3-4-7</strain>
    </source>
</reference>
<proteinExistence type="inferred from homology"/>
<organism evidence="11">
    <name type="scientific">Melampsora larici-populina (strain 98AG31 / pathotype 3-4-7)</name>
    <name type="common">Poplar leaf rust fungus</name>
    <dbReference type="NCBI Taxonomy" id="747676"/>
    <lineage>
        <taxon>Eukaryota</taxon>
        <taxon>Fungi</taxon>
        <taxon>Dikarya</taxon>
        <taxon>Basidiomycota</taxon>
        <taxon>Pucciniomycotina</taxon>
        <taxon>Pucciniomycetes</taxon>
        <taxon>Pucciniales</taxon>
        <taxon>Melampsoraceae</taxon>
        <taxon>Melampsora</taxon>
    </lineage>
</organism>
<evidence type="ECO:0000256" key="7">
    <source>
        <dbReference type="ARBA" id="ARBA00038475"/>
    </source>
</evidence>
<name>F4RRJ0_MELLP</name>
<dbReference type="Gene3D" id="1.20.1280.290">
    <property type="match status" value="1"/>
</dbReference>
<comment type="subcellular location">
    <subcellularLocation>
        <location evidence="1">Membrane</location>
        <topology evidence="1">Multi-pass membrane protein</topology>
    </subcellularLocation>
</comment>
<dbReference type="VEuPathDB" id="FungiDB:MELLADRAFT_88385"/>
<accession>F4RRJ0</accession>
<evidence type="ECO:0000256" key="6">
    <source>
        <dbReference type="ARBA" id="ARBA00023136"/>
    </source>
</evidence>
<dbReference type="eggNOG" id="KOG3211">
    <property type="taxonomic scope" value="Eukaryota"/>
</dbReference>
<feature type="region of interest" description="Disordered" evidence="8">
    <location>
        <begin position="1"/>
        <end position="41"/>
    </location>
</feature>
<dbReference type="InterPro" id="IPR006603">
    <property type="entry name" value="PQ-loop_rpt"/>
</dbReference>
<protein>
    <submittedName>
        <fullName evidence="10">Uncharacterized protein</fullName>
    </submittedName>
</protein>
<gene>
    <name evidence="10" type="ORF">MELLADRAFT_88385</name>
</gene>
<keyword evidence="4" id="KW-0677">Repeat</keyword>
<keyword evidence="11" id="KW-1185">Reference proteome</keyword>
<dbReference type="KEGG" id="mlr:MELLADRAFT_88385"/>
<dbReference type="AlphaFoldDB" id="F4RRJ0"/>
<dbReference type="Proteomes" id="UP000001072">
    <property type="component" value="Unassembled WGS sequence"/>
</dbReference>
<evidence type="ECO:0000313" key="11">
    <source>
        <dbReference type="Proteomes" id="UP000001072"/>
    </source>
</evidence>
<keyword evidence="5 9" id="KW-1133">Transmembrane helix</keyword>
<keyword evidence="6 9" id="KW-0472">Membrane</keyword>
<evidence type="ECO:0000256" key="1">
    <source>
        <dbReference type="ARBA" id="ARBA00004141"/>
    </source>
</evidence>
<dbReference type="InParanoid" id="F4RRJ0"/>
<feature type="compositionally biased region" description="Polar residues" evidence="8">
    <location>
        <begin position="1"/>
        <end position="20"/>
    </location>
</feature>
<dbReference type="PANTHER" id="PTHR12226:SF2">
    <property type="entry name" value="MANNOSE-P-DOLICHOL UTILIZATION DEFECT 1 PROTEIN"/>
    <property type="match status" value="1"/>
</dbReference>
<dbReference type="PANTHER" id="PTHR12226">
    <property type="entry name" value="MANNOSE-P-DOLICHOL UTILIZATION DEFECT 1 LEC35 -RELATED"/>
    <property type="match status" value="1"/>
</dbReference>
<dbReference type="RefSeq" id="XP_007411772.1">
    <property type="nucleotide sequence ID" value="XM_007411710.1"/>
</dbReference>
<evidence type="ECO:0000256" key="3">
    <source>
        <dbReference type="ARBA" id="ARBA00022692"/>
    </source>
</evidence>
<feature type="transmembrane region" description="Helical" evidence="9">
    <location>
        <begin position="120"/>
        <end position="140"/>
    </location>
</feature>
<evidence type="ECO:0000256" key="4">
    <source>
        <dbReference type="ARBA" id="ARBA00022737"/>
    </source>
</evidence>
<evidence type="ECO:0000256" key="9">
    <source>
        <dbReference type="SAM" id="Phobius"/>
    </source>
</evidence>
<dbReference type="GeneID" id="18934866"/>
<evidence type="ECO:0000256" key="8">
    <source>
        <dbReference type="SAM" id="MobiDB-lite"/>
    </source>
</evidence>
<dbReference type="Pfam" id="PF04193">
    <property type="entry name" value="PQ-loop"/>
    <property type="match status" value="1"/>
</dbReference>
<evidence type="ECO:0000256" key="5">
    <source>
        <dbReference type="ARBA" id="ARBA00022989"/>
    </source>
</evidence>
<evidence type="ECO:0000313" key="10">
    <source>
        <dbReference type="EMBL" id="EGG05019.1"/>
    </source>
</evidence>
<keyword evidence="3 9" id="KW-0812">Transmembrane</keyword>
<sequence length="158" mass="17828">MHSQQQQQFHRPVASSSSNLPRLHNPEPSHLCRHHPDQSNPHSLSFSNSRFVNRYAHVPLLTFLGPECYTHLVYDLQVDHIICLKFGISRALSLAIVLGSAIVKIPQIPQIFKSQSARGLSLSSFILNTLGLIIIMGYNYRHDFPTSTYGQSSYFIKG</sequence>